<feature type="domain" description="4Fe-4S" evidence="13">
    <location>
        <begin position="5"/>
        <end position="64"/>
    </location>
</feature>
<dbReference type="Gene3D" id="1.10.15.40">
    <property type="entry name" value="Electron transport complex subunit B, putative Fe-S cluster"/>
    <property type="match status" value="1"/>
</dbReference>
<dbReference type="NCBIfam" id="TIGR01944">
    <property type="entry name" value="rnfB"/>
    <property type="match status" value="1"/>
</dbReference>
<dbReference type="GO" id="GO:0009055">
    <property type="term" value="F:electron transfer activity"/>
    <property type="evidence" value="ECO:0007669"/>
    <property type="project" value="InterPro"/>
</dbReference>
<evidence type="ECO:0000256" key="7">
    <source>
        <dbReference type="ARBA" id="ARBA00022967"/>
    </source>
</evidence>
<organism evidence="14 15">
    <name type="scientific">Polynucleobacter tropicus</name>
    <dbReference type="NCBI Taxonomy" id="1743174"/>
    <lineage>
        <taxon>Bacteria</taxon>
        <taxon>Pseudomonadati</taxon>
        <taxon>Pseudomonadota</taxon>
        <taxon>Betaproteobacteria</taxon>
        <taxon>Burkholderiales</taxon>
        <taxon>Burkholderiaceae</taxon>
        <taxon>Polynucleobacter</taxon>
    </lineage>
</organism>
<gene>
    <name evidence="14" type="ORF">DCO17_07780</name>
</gene>
<feature type="domain" description="4Fe-4S ferredoxin-type" evidence="12">
    <location>
        <begin position="88"/>
        <end position="117"/>
    </location>
</feature>
<evidence type="ECO:0000313" key="15">
    <source>
        <dbReference type="Proteomes" id="UP000503312"/>
    </source>
</evidence>
<evidence type="ECO:0000256" key="11">
    <source>
        <dbReference type="ARBA" id="ARBA00023136"/>
    </source>
</evidence>
<evidence type="ECO:0000256" key="2">
    <source>
        <dbReference type="ARBA" id="ARBA00022475"/>
    </source>
</evidence>
<evidence type="ECO:0000256" key="9">
    <source>
        <dbReference type="ARBA" id="ARBA00023004"/>
    </source>
</evidence>
<keyword evidence="15" id="KW-1185">Reference proteome</keyword>
<dbReference type="PANTHER" id="PTHR42859:SF3">
    <property type="entry name" value="ION-TRANSLOCATING OXIDOREDUCTASE COMPLEX SUBUNIT B"/>
    <property type="match status" value="1"/>
</dbReference>
<evidence type="ECO:0000259" key="12">
    <source>
        <dbReference type="PROSITE" id="PS51379"/>
    </source>
</evidence>
<dbReference type="Pfam" id="PF14697">
    <property type="entry name" value="Fer4_21"/>
    <property type="match status" value="1"/>
</dbReference>
<dbReference type="InterPro" id="IPR010207">
    <property type="entry name" value="Elect_transpt_cplx_RnfB/RsxB"/>
</dbReference>
<evidence type="ECO:0000256" key="4">
    <source>
        <dbReference type="ARBA" id="ARBA00022519"/>
    </source>
</evidence>
<evidence type="ECO:0000256" key="1">
    <source>
        <dbReference type="ARBA" id="ARBA00022448"/>
    </source>
</evidence>
<protein>
    <submittedName>
        <fullName evidence="14">Electron transport complex subunit RsxB</fullName>
    </submittedName>
</protein>
<name>A0A6M9PRW0_9BURK</name>
<dbReference type="AlphaFoldDB" id="A0A6M9PRW0"/>
<dbReference type="InterPro" id="IPR017900">
    <property type="entry name" value="4Fe4S_Fe_S_CS"/>
</dbReference>
<dbReference type="KEGG" id="ptrp:DCO17_07780"/>
<keyword evidence="3" id="KW-0004">4Fe-4S</keyword>
<keyword evidence="11" id="KW-0472">Membrane</keyword>
<accession>A0A6M9PRW0</accession>
<feature type="domain" description="4Fe-4S ferredoxin-type" evidence="12">
    <location>
        <begin position="118"/>
        <end position="147"/>
    </location>
</feature>
<dbReference type="InterPro" id="IPR050294">
    <property type="entry name" value="RnfB_subfamily"/>
</dbReference>
<keyword evidence="1" id="KW-0813">Transport</keyword>
<dbReference type="SUPFAM" id="SSF54862">
    <property type="entry name" value="4Fe-4S ferredoxins"/>
    <property type="match status" value="1"/>
</dbReference>
<keyword evidence="9" id="KW-0408">Iron</keyword>
<dbReference type="PROSITE" id="PS51656">
    <property type="entry name" value="4FE4S"/>
    <property type="match status" value="1"/>
</dbReference>
<evidence type="ECO:0000259" key="13">
    <source>
        <dbReference type="PROSITE" id="PS51656"/>
    </source>
</evidence>
<dbReference type="InterPro" id="IPR007202">
    <property type="entry name" value="4Fe-4S_dom"/>
</dbReference>
<reference evidence="14 15" key="1">
    <citation type="submission" date="2018-04" db="EMBL/GenBank/DDBJ databases">
        <title>Polynucleobacter sp. UH21B genome.</title>
        <authorList>
            <person name="Hahn M.W."/>
        </authorList>
    </citation>
    <scope>NUCLEOTIDE SEQUENCE [LARGE SCALE GENOMIC DNA]</scope>
    <source>
        <strain evidence="14 15">MWH-UH21B</strain>
    </source>
</reference>
<dbReference type="GO" id="GO:0046872">
    <property type="term" value="F:metal ion binding"/>
    <property type="evidence" value="ECO:0007669"/>
    <property type="project" value="UniProtKB-KW"/>
</dbReference>
<dbReference type="InterPro" id="IPR017896">
    <property type="entry name" value="4Fe4S_Fe-S-bd"/>
</dbReference>
<sequence length="230" mass="25533">MKINEMKELADRLEDLLPQTQCTKCGYPDCRGYAEALAKGEALPNQCPPGGVEGIKRLSKILAPIYPQDEFDLHPNINPECGIERPRAVAFIDPQKCIGCTLCIQACPVDAIVGASKQMHVVLSDWCTGCDLCIPPCPVDCISMINVTEEKTGWDAWSSDLAELARQRYHDREQRLDREQKDNDERLAKKAAVKLATVNAEQPSSAEEEKEKERKRAIIAAAIARAQQKS</sequence>
<dbReference type="NCBIfam" id="NF005415">
    <property type="entry name" value="PRK06991.1"/>
    <property type="match status" value="1"/>
</dbReference>
<dbReference type="GO" id="GO:0051539">
    <property type="term" value="F:4 iron, 4 sulfur cluster binding"/>
    <property type="evidence" value="ECO:0007669"/>
    <property type="project" value="UniProtKB-KW"/>
</dbReference>
<keyword evidence="6" id="KW-0677">Repeat</keyword>
<keyword evidence="10" id="KW-0411">Iron-sulfur</keyword>
<dbReference type="Proteomes" id="UP000503312">
    <property type="component" value="Chromosome"/>
</dbReference>
<evidence type="ECO:0000256" key="8">
    <source>
        <dbReference type="ARBA" id="ARBA00022982"/>
    </source>
</evidence>
<dbReference type="Gene3D" id="3.30.70.20">
    <property type="match status" value="1"/>
</dbReference>
<keyword evidence="7" id="KW-1278">Translocase</keyword>
<evidence type="ECO:0000256" key="10">
    <source>
        <dbReference type="ARBA" id="ARBA00023014"/>
    </source>
</evidence>
<dbReference type="PANTHER" id="PTHR42859">
    <property type="entry name" value="OXIDOREDUCTASE"/>
    <property type="match status" value="1"/>
</dbReference>
<keyword evidence="8" id="KW-0249">Electron transport</keyword>
<dbReference type="PROSITE" id="PS51379">
    <property type="entry name" value="4FE4S_FER_2"/>
    <property type="match status" value="2"/>
</dbReference>
<evidence type="ECO:0000256" key="6">
    <source>
        <dbReference type="ARBA" id="ARBA00022737"/>
    </source>
</evidence>
<dbReference type="EMBL" id="CP028942">
    <property type="protein sequence ID" value="QKM65144.1"/>
    <property type="molecule type" value="Genomic_DNA"/>
</dbReference>
<proteinExistence type="predicted"/>
<evidence type="ECO:0000256" key="3">
    <source>
        <dbReference type="ARBA" id="ARBA00022485"/>
    </source>
</evidence>
<evidence type="ECO:0000313" key="14">
    <source>
        <dbReference type="EMBL" id="QKM65144.1"/>
    </source>
</evidence>
<dbReference type="Pfam" id="PF04060">
    <property type="entry name" value="FeS"/>
    <property type="match status" value="1"/>
</dbReference>
<keyword evidence="4" id="KW-0997">Cell inner membrane</keyword>
<keyword evidence="2" id="KW-1003">Cell membrane</keyword>
<dbReference type="PROSITE" id="PS00198">
    <property type="entry name" value="4FE4S_FER_1"/>
    <property type="match status" value="2"/>
</dbReference>
<evidence type="ECO:0000256" key="5">
    <source>
        <dbReference type="ARBA" id="ARBA00022723"/>
    </source>
</evidence>
<keyword evidence="5" id="KW-0479">Metal-binding</keyword>